<dbReference type="OrthoDB" id="438545at2759"/>
<reference evidence="2" key="1">
    <citation type="submission" date="2022-10" db="EMBL/GenBank/DDBJ databases">
        <authorList>
            <person name="Chen Y."/>
            <person name="Dougan E. K."/>
            <person name="Chan C."/>
            <person name="Rhodes N."/>
            <person name="Thang M."/>
        </authorList>
    </citation>
    <scope>NUCLEOTIDE SEQUENCE</scope>
</reference>
<evidence type="ECO:0000313" key="4">
    <source>
        <dbReference type="Proteomes" id="UP001152797"/>
    </source>
</evidence>
<gene>
    <name evidence="2" type="ORF">C1SCF055_LOCUS4145</name>
</gene>
<accession>A0A9P1BM44</accession>
<evidence type="ECO:0000313" key="3">
    <source>
        <dbReference type="EMBL" id="CAL4763181.1"/>
    </source>
</evidence>
<dbReference type="EMBL" id="CAMXCT020000228">
    <property type="protein sequence ID" value="CAL1129244.1"/>
    <property type="molecule type" value="Genomic_DNA"/>
</dbReference>
<sequence>MQVISDEKRYRVNSAACQGLSVVREAQAQEVCASELVPGHLPNEEVEARHGRLYGHAKKVVHRARPARHRAGGKDAVPDDALHPLARPRQAPAAAKWDWVGTKGRVRAQGPCWRPSCPSPDSCNAGAECPVHLRLQEVHGQDTEPYLRAMLAGGPFHPFSRHANLNEVSKRFGRDVLADYPLPVAPDHVRKAKHTCRRPDCPYRACRGGECERRVQVLRGAEIPELQEEYQGEVPPHILWGEEEAAPGPPIRPPLEERIAEAFDGLNMDQEERLDPKKCWNAWNRRILSCLTACQGLSVVREAQAQEVCASELVPGHLPNEEVEARHGHRAGGKDAAPDDALHPLARPRQAPAVQSVRCICDCKKFTARFSGGPKSLNSKRSIRVRSGTRATDPPSTGGRTLGPEEVLERLEQTLKDLRELKVTSSALGFGVSVAGSIPGAALFAEDIQLFLAGKSLKYCTSPGRNNAATFKRCLRRQIENNELPDRRKQHQPGKLIDMPQSLCESRDDDVEIGINTEEIWTEEKEMQFPTLTGQASKSTGNEAQLLPFLRRVLPLFEASIQEINRRDGILPPPSDEALGQTLVRCTLPETFVSTFLGAPAAVQDLTLVPQWYGADHALALYTWPEAPRPPIEGGSTLSSFLRPLRSLVGLHPLMLGGSSISARPARCLYSFCQLTSLTVVNGRSHLIVAGSESGSLLVYDLRVRARSPAELLGDMEGLPPNPDPDVDHFQGAVWLPSAFSTDVFVLPSGLKGLGSPKAVMDLPPDPQSALGGLMMTSCNAAKEIGESVGQCYNKLHCWMKDAESNGNHWDARIVESMKDIVSFHLGRDWAVCISEQTAEHLISEARKFGNDVDAAKWIPNEQRKNDYIQLVKDWAAYHGLSLPSTQARRKRKHGCFNEQAWGALSADEQAP</sequence>
<evidence type="ECO:0000256" key="1">
    <source>
        <dbReference type="SAM" id="MobiDB-lite"/>
    </source>
</evidence>
<reference evidence="3 4" key="2">
    <citation type="submission" date="2024-05" db="EMBL/GenBank/DDBJ databases">
        <authorList>
            <person name="Chen Y."/>
            <person name="Shah S."/>
            <person name="Dougan E. K."/>
            <person name="Thang M."/>
            <person name="Chan C."/>
        </authorList>
    </citation>
    <scope>NUCLEOTIDE SEQUENCE [LARGE SCALE GENOMIC DNA]</scope>
</reference>
<organism evidence="2">
    <name type="scientific">Cladocopium goreaui</name>
    <dbReference type="NCBI Taxonomy" id="2562237"/>
    <lineage>
        <taxon>Eukaryota</taxon>
        <taxon>Sar</taxon>
        <taxon>Alveolata</taxon>
        <taxon>Dinophyceae</taxon>
        <taxon>Suessiales</taxon>
        <taxon>Symbiodiniaceae</taxon>
        <taxon>Cladocopium</taxon>
    </lineage>
</organism>
<name>A0A9P1BM44_9DINO</name>
<proteinExistence type="predicted"/>
<keyword evidence="4" id="KW-1185">Reference proteome</keyword>
<protein>
    <submittedName>
        <fullName evidence="3">Clusterin-associated protein 1</fullName>
    </submittedName>
</protein>
<dbReference type="EMBL" id="CAMXCT030000228">
    <property type="protein sequence ID" value="CAL4763181.1"/>
    <property type="molecule type" value="Genomic_DNA"/>
</dbReference>
<dbReference type="Proteomes" id="UP001152797">
    <property type="component" value="Unassembled WGS sequence"/>
</dbReference>
<dbReference type="EMBL" id="CAMXCT010000228">
    <property type="protein sequence ID" value="CAI3975869.1"/>
    <property type="molecule type" value="Genomic_DNA"/>
</dbReference>
<comment type="caution">
    <text evidence="2">The sequence shown here is derived from an EMBL/GenBank/DDBJ whole genome shotgun (WGS) entry which is preliminary data.</text>
</comment>
<feature type="region of interest" description="Disordered" evidence="1">
    <location>
        <begin position="374"/>
        <end position="402"/>
    </location>
</feature>
<feature type="region of interest" description="Disordered" evidence="1">
    <location>
        <begin position="324"/>
        <end position="349"/>
    </location>
</feature>
<feature type="compositionally biased region" description="Basic and acidic residues" evidence="1">
    <location>
        <begin position="324"/>
        <end position="342"/>
    </location>
</feature>
<evidence type="ECO:0000313" key="2">
    <source>
        <dbReference type="EMBL" id="CAI3975869.1"/>
    </source>
</evidence>
<dbReference type="AlphaFoldDB" id="A0A9P1BM44"/>